<dbReference type="Proteomes" id="UP001057998">
    <property type="component" value="Chromosome 2"/>
</dbReference>
<evidence type="ECO:0000259" key="8">
    <source>
        <dbReference type="Pfam" id="PF02397"/>
    </source>
</evidence>
<gene>
    <name evidence="9" type="ORF">NNL38_17915</name>
</gene>
<evidence type="ECO:0000256" key="1">
    <source>
        <dbReference type="ARBA" id="ARBA00004141"/>
    </source>
</evidence>
<dbReference type="NCBIfam" id="TIGR03025">
    <property type="entry name" value="EPS_sugtrans"/>
    <property type="match status" value="1"/>
</dbReference>
<evidence type="ECO:0000313" key="10">
    <source>
        <dbReference type="Proteomes" id="UP001057998"/>
    </source>
</evidence>
<protein>
    <submittedName>
        <fullName evidence="9">Undecaprenyl-phosphate glucose phosphotransferase</fullName>
        <ecNumber evidence="9">2.7.8.31</ecNumber>
    </submittedName>
</protein>
<keyword evidence="6 7" id="KW-0472">Membrane</keyword>
<feature type="transmembrane region" description="Helical" evidence="7">
    <location>
        <begin position="20"/>
        <end position="39"/>
    </location>
</feature>
<dbReference type="InterPro" id="IPR017475">
    <property type="entry name" value="EPS_sugar_tfrase"/>
</dbReference>
<sequence length="466" mass="53147">MKNRDIIREKEPDFGLLYRLVDISIVALTLYISLGLYLQEVASNYYISCAFGMICFLLSAESCHLYRSWRTGTFREHAIATLLSWILTVFILIATAYFTKKSTDFSRVVIGLWFVLTPFALIIWRFAILQVTRQLYHRGYYTQKAAIIGVTENGIALAEELKLRTDSGIILEGFYDERDNDRIPKDLKVPICGSVSDALEKARQGELKHIYIAMPLYAKGRITQFLEKFSDTTANTYLIPDFFSYNLLYSRLGHVGGIQVLSVFDTPFNGLTAWVKRIEDIILASIILVLSSPLLIAIVIGVKLSSPGPVLFKQDRYGLDGKKIKVWKFRTMSTTDNGALIKQATRNDFRVTAFGAFLRRTSLDEFPQFINVLQGTMSIVGPRPHAVAHNEEYRAIVERYMLRHKVKPGITGWAQINGYRGETDTISKMEKRVEYDLAYIQCWSLSMDLKIICLTTVKIFSDKMAY</sequence>
<proteinExistence type="inferred from homology"/>
<evidence type="ECO:0000256" key="5">
    <source>
        <dbReference type="ARBA" id="ARBA00022989"/>
    </source>
</evidence>
<evidence type="ECO:0000256" key="6">
    <source>
        <dbReference type="ARBA" id="ARBA00023136"/>
    </source>
</evidence>
<dbReference type="Gene3D" id="3.40.50.720">
    <property type="entry name" value="NAD(P)-binding Rossmann-like Domain"/>
    <property type="match status" value="1"/>
</dbReference>
<feature type="transmembrane region" description="Helical" evidence="7">
    <location>
        <begin position="78"/>
        <end position="98"/>
    </location>
</feature>
<dbReference type="EMBL" id="CP101509">
    <property type="protein sequence ID" value="UTV30453.1"/>
    <property type="molecule type" value="Genomic_DNA"/>
</dbReference>
<keyword evidence="3 9" id="KW-0808">Transferase</keyword>
<dbReference type="Pfam" id="PF13727">
    <property type="entry name" value="CoA_binding_3"/>
    <property type="match status" value="1"/>
</dbReference>
<evidence type="ECO:0000256" key="7">
    <source>
        <dbReference type="SAM" id="Phobius"/>
    </source>
</evidence>
<keyword evidence="5 7" id="KW-1133">Transmembrane helix</keyword>
<dbReference type="RefSeq" id="WP_255391812.1">
    <property type="nucleotide sequence ID" value="NZ_CP101509.1"/>
</dbReference>
<keyword evidence="4 7" id="KW-0812">Transmembrane</keyword>
<feature type="transmembrane region" description="Helical" evidence="7">
    <location>
        <begin position="110"/>
        <end position="128"/>
    </location>
</feature>
<dbReference type="InterPro" id="IPR017473">
    <property type="entry name" value="Undecaprenyl-P_gluc_Ptfrase"/>
</dbReference>
<dbReference type="EC" id="2.7.8.31" evidence="9"/>
<feature type="transmembrane region" description="Helical" evidence="7">
    <location>
        <begin position="281"/>
        <end position="302"/>
    </location>
</feature>
<reference evidence="9" key="1">
    <citation type="submission" date="2022-07" db="EMBL/GenBank/DDBJ databases">
        <title>Genome sequencing of Photobacterium atrarenae GJH2-4.</title>
        <authorList>
            <person name="Park S.-J."/>
        </authorList>
    </citation>
    <scope>NUCLEOTIDE SEQUENCE</scope>
    <source>
        <strain evidence="9">GJH2-4</strain>
    </source>
</reference>
<name>A0ABY5GNE4_9GAMM</name>
<dbReference type="NCBIfam" id="TIGR03023">
    <property type="entry name" value="WcaJ_sugtrans"/>
    <property type="match status" value="1"/>
</dbReference>
<comment type="subcellular location">
    <subcellularLocation>
        <location evidence="1">Membrane</location>
        <topology evidence="1">Multi-pass membrane protein</topology>
    </subcellularLocation>
</comment>
<dbReference type="PANTHER" id="PTHR30576:SF21">
    <property type="entry name" value="UDP-GLUCOSE:UNDECAPRENYL-PHOSPHATE GLUCOSE-1-PHOSPHATE TRANSFERASE"/>
    <property type="match status" value="1"/>
</dbReference>
<dbReference type="PANTHER" id="PTHR30576">
    <property type="entry name" value="COLANIC BIOSYNTHESIS UDP-GLUCOSE LIPID CARRIER TRANSFERASE"/>
    <property type="match status" value="1"/>
</dbReference>
<dbReference type="Pfam" id="PF02397">
    <property type="entry name" value="Bac_transf"/>
    <property type="match status" value="1"/>
</dbReference>
<organism evidence="9 10">
    <name type="scientific">Photobacterium atrarenae</name>
    <dbReference type="NCBI Taxonomy" id="865757"/>
    <lineage>
        <taxon>Bacteria</taxon>
        <taxon>Pseudomonadati</taxon>
        <taxon>Pseudomonadota</taxon>
        <taxon>Gammaproteobacteria</taxon>
        <taxon>Vibrionales</taxon>
        <taxon>Vibrionaceae</taxon>
        <taxon>Photobacterium</taxon>
    </lineage>
</organism>
<keyword evidence="10" id="KW-1185">Reference proteome</keyword>
<evidence type="ECO:0000256" key="3">
    <source>
        <dbReference type="ARBA" id="ARBA00022679"/>
    </source>
</evidence>
<dbReference type="GO" id="GO:0089702">
    <property type="term" value="F:undecaprenyl-phosphate glucose phosphotransferase activity"/>
    <property type="evidence" value="ECO:0007669"/>
    <property type="project" value="UniProtKB-EC"/>
</dbReference>
<evidence type="ECO:0000313" key="9">
    <source>
        <dbReference type="EMBL" id="UTV30453.1"/>
    </source>
</evidence>
<feature type="transmembrane region" description="Helical" evidence="7">
    <location>
        <begin position="45"/>
        <end position="66"/>
    </location>
</feature>
<evidence type="ECO:0000256" key="2">
    <source>
        <dbReference type="ARBA" id="ARBA00006464"/>
    </source>
</evidence>
<feature type="domain" description="Bacterial sugar transferase" evidence="8">
    <location>
        <begin position="276"/>
        <end position="460"/>
    </location>
</feature>
<accession>A0ABY5GNE4</accession>
<dbReference type="InterPro" id="IPR003362">
    <property type="entry name" value="Bact_transf"/>
</dbReference>
<evidence type="ECO:0000256" key="4">
    <source>
        <dbReference type="ARBA" id="ARBA00022692"/>
    </source>
</evidence>
<comment type="similarity">
    <text evidence="2">Belongs to the bacterial sugar transferase family.</text>
</comment>